<dbReference type="EMBL" id="JAAVXB010000016">
    <property type="protein sequence ID" value="NKF24511.1"/>
    <property type="molecule type" value="Genomic_DNA"/>
</dbReference>
<feature type="domain" description="GH29D-like beta-sandwich" evidence="1">
    <location>
        <begin position="701"/>
        <end position="766"/>
    </location>
</feature>
<gene>
    <name evidence="2" type="ORF">G7Y82_19540</name>
</gene>
<organism evidence="2 3">
    <name type="scientific">Solimonas marina</name>
    <dbReference type="NCBI Taxonomy" id="2714601"/>
    <lineage>
        <taxon>Bacteria</taxon>
        <taxon>Pseudomonadati</taxon>
        <taxon>Pseudomonadota</taxon>
        <taxon>Gammaproteobacteria</taxon>
        <taxon>Nevskiales</taxon>
        <taxon>Nevskiaceae</taxon>
        <taxon>Solimonas</taxon>
    </lineage>
</organism>
<protein>
    <recommendedName>
        <fullName evidence="1">GH29D-like beta-sandwich domain-containing protein</fullName>
    </recommendedName>
</protein>
<evidence type="ECO:0000313" key="2">
    <source>
        <dbReference type="EMBL" id="NKF24511.1"/>
    </source>
</evidence>
<name>A0A969WFT4_9GAMM</name>
<reference evidence="2" key="1">
    <citation type="submission" date="2020-03" db="EMBL/GenBank/DDBJ databases">
        <title>Solimonas marina sp. nov., isolated from deep seawater of the Pacific Ocean.</title>
        <authorList>
            <person name="Liu X."/>
            <person name="Lai Q."/>
            <person name="Sun F."/>
            <person name="Gai Y."/>
            <person name="Li G."/>
            <person name="Shao Z."/>
        </authorList>
    </citation>
    <scope>NUCLEOTIDE SEQUENCE</scope>
    <source>
        <strain evidence="2">C16B3</strain>
    </source>
</reference>
<dbReference type="RefSeq" id="WP_168149819.1">
    <property type="nucleotide sequence ID" value="NZ_JAAVXB010000016.1"/>
</dbReference>
<dbReference type="Proteomes" id="UP000653472">
    <property type="component" value="Unassembled WGS sequence"/>
</dbReference>
<dbReference type="InterPro" id="IPR022519">
    <property type="entry name" value="Gloeo/Verruco_rpt"/>
</dbReference>
<comment type="caution">
    <text evidence="2">The sequence shown here is derived from an EMBL/GenBank/DDBJ whole genome shotgun (WGS) entry which is preliminary data.</text>
</comment>
<feature type="domain" description="GH29D-like beta-sandwich" evidence="1">
    <location>
        <begin position="619"/>
        <end position="685"/>
    </location>
</feature>
<feature type="domain" description="GH29D-like beta-sandwich" evidence="1">
    <location>
        <begin position="783"/>
        <end position="848"/>
    </location>
</feature>
<dbReference type="AlphaFoldDB" id="A0A969WFT4"/>
<dbReference type="Pfam" id="PF13290">
    <property type="entry name" value="CHB_HEX_C_1"/>
    <property type="match status" value="8"/>
</dbReference>
<keyword evidence="3" id="KW-1185">Reference proteome</keyword>
<feature type="domain" description="GH29D-like beta-sandwich" evidence="1">
    <location>
        <begin position="865"/>
        <end position="930"/>
    </location>
</feature>
<feature type="domain" description="GH29D-like beta-sandwich" evidence="1">
    <location>
        <begin position="537"/>
        <end position="603"/>
    </location>
</feature>
<evidence type="ECO:0000259" key="1">
    <source>
        <dbReference type="Pfam" id="PF13290"/>
    </source>
</evidence>
<evidence type="ECO:0000313" key="3">
    <source>
        <dbReference type="Proteomes" id="UP000653472"/>
    </source>
</evidence>
<dbReference type="SUPFAM" id="SSF63829">
    <property type="entry name" value="Calcium-dependent phosphotriesterase"/>
    <property type="match status" value="1"/>
</dbReference>
<feature type="domain" description="GH29D-like beta-sandwich" evidence="1">
    <location>
        <begin position="373"/>
        <end position="439"/>
    </location>
</feature>
<proteinExistence type="predicted"/>
<accession>A0A969WFT4</accession>
<sequence length="1062" mass="105015">MASAQSATFTPLYTFSGGQHGATPRELVVGSDGNFYGTTTDGGASGQGSVFKLTPAGTLTTLYSFTGGADGASPYAGLVQGSDGTFYGTTDLGGTGYGTVFSITASGVLTTLHRFAKTADGASPAYARLLLAPDGMLYGTTSSGGGSQGTAYGTAFKLAADGTFTTLHTFINNGDGQQPLFGLTLGADGAFYGTTNGNGTTGTAFRITSDGTFKTLYAFGTGDPSPSRLTLGSDGKLYGASGGGAGYGAIFSLQPDGVTGSSNPVFSRLYSFTGGADGAYPGGLSLGDDPRFYGVTSSGGSGYGTVFRVAADGTQTTLYTFDSSVGDGNSERSPLVQGSDGAFYGSASQGGANGLGLIYKIVLPAAATPSFDPVEGTYVGTQSVTITDSTDGASLYYTTDGSAPTTDSTQVTGPISISETTTLKAIAVASGYSTSAVATASYTIESPAATPTFSPAAGTYTSAQSVTISDRTPGATIHYTVDGSTPTAASTTYSAPITVSQTTTIKAMAVASGYGNSAVASAQYTITPPAEAPSFSPAAGTYTTTQSVTLSSPTTGAKIHFTIDGSTPTATSPTYSGPISVSESKTIKAITVASGYADSSVATAKYTITPPADTPTFSPAGGTYTATQSVTISDSTTGATIHFTTDGSQPTANSSTYTGPISVTKTTTLKAIAVASGHSSSAVATATYTIETPAAAPTFSPAAGTYTSTQSVTISDSTDGATIHYSIDGSTPTSSSATYTGPITVSSSVTLKAIAVASGHTASAVASAPYTITAPAATPTFSPSGGTYTSAQSVTISSSTSGAVIRYTTDGSTPNANSAQYAGPITVSSSLTLKAIATASGYSSSAIASATYSITPPAATPSFSPGAGTYQDAQSVTISDSTPGATIYYSVDGSQPGTDSTPYSGPIAIASTQTLKAVAVAPGYAASAVASARYVITPPAAAPTFSPSGGTYTGAQTVTIADTTPGASIHFTVDGSTPTTASAVYSAPLSVDSTTTIKAIATASGYASSPVSTAKYVISAPSDGSDESSGGGGATDSSMLGLMALAAALRRRKSLRDRIQQR</sequence>
<feature type="domain" description="GH29D-like beta-sandwich" evidence="1">
    <location>
        <begin position="455"/>
        <end position="520"/>
    </location>
</feature>
<dbReference type="InterPro" id="IPR059177">
    <property type="entry name" value="GH29D-like_dom"/>
</dbReference>
<feature type="domain" description="GH29D-like beta-sandwich" evidence="1">
    <location>
        <begin position="947"/>
        <end position="1013"/>
    </location>
</feature>
<dbReference type="NCBIfam" id="TIGR03803">
    <property type="entry name" value="Gloeo_Verruco"/>
    <property type="match status" value="7"/>
</dbReference>